<dbReference type="InterPro" id="IPR045851">
    <property type="entry name" value="AMP-bd_C_sf"/>
</dbReference>
<dbReference type="InterPro" id="IPR014030">
    <property type="entry name" value="Ketoacyl_synth_N"/>
</dbReference>
<dbReference type="Gene3D" id="3.40.50.12780">
    <property type="entry name" value="N-terminal domain of ligase-like"/>
    <property type="match status" value="1"/>
</dbReference>
<name>A0A4R7VHT2_9PSEU</name>
<accession>A0A4R7VHT2</accession>
<dbReference type="Pfam" id="PF13193">
    <property type="entry name" value="AMP-binding_C"/>
    <property type="match status" value="1"/>
</dbReference>
<dbReference type="InterPro" id="IPR029058">
    <property type="entry name" value="AB_hydrolase_fold"/>
</dbReference>
<dbReference type="Gene3D" id="3.30.70.3290">
    <property type="match status" value="1"/>
</dbReference>
<dbReference type="EMBL" id="SOCP01000008">
    <property type="protein sequence ID" value="TDV48649.1"/>
    <property type="molecule type" value="Genomic_DNA"/>
</dbReference>
<evidence type="ECO:0000259" key="8">
    <source>
        <dbReference type="PROSITE" id="PS52004"/>
    </source>
</evidence>
<evidence type="ECO:0000256" key="2">
    <source>
        <dbReference type="ARBA" id="ARBA00022450"/>
    </source>
</evidence>
<dbReference type="Pfam" id="PF00550">
    <property type="entry name" value="PP-binding"/>
    <property type="match status" value="2"/>
</dbReference>
<feature type="domain" description="Ketosynthase family 3 (KS3)" evidence="8">
    <location>
        <begin position="632"/>
        <end position="1048"/>
    </location>
</feature>
<comment type="cofactor">
    <cofactor evidence="1">
        <name>pantetheine 4'-phosphate</name>
        <dbReference type="ChEBI" id="CHEBI:47942"/>
    </cofactor>
</comment>
<reference evidence="9 10" key="1">
    <citation type="submission" date="2019-03" db="EMBL/GenBank/DDBJ databases">
        <title>Genomic Encyclopedia of Archaeal and Bacterial Type Strains, Phase II (KMG-II): from individual species to whole genera.</title>
        <authorList>
            <person name="Goeker M."/>
        </authorList>
    </citation>
    <scope>NUCLEOTIDE SEQUENCE [LARGE SCALE GENOMIC DNA]</scope>
    <source>
        <strain evidence="9 10">DSM 45499</strain>
    </source>
</reference>
<dbReference type="InterPro" id="IPR036736">
    <property type="entry name" value="ACP-like_sf"/>
</dbReference>
<dbReference type="Gene3D" id="3.40.50.1820">
    <property type="entry name" value="alpha/beta hydrolase"/>
    <property type="match status" value="1"/>
</dbReference>
<feature type="domain" description="Carrier" evidence="7">
    <location>
        <begin position="1515"/>
        <end position="1593"/>
    </location>
</feature>
<keyword evidence="3" id="KW-0597">Phosphoprotein</keyword>
<dbReference type="SMART" id="SM00825">
    <property type="entry name" value="PKS_KS"/>
    <property type="match status" value="1"/>
</dbReference>
<dbReference type="SUPFAM" id="SSF53474">
    <property type="entry name" value="alpha/beta-Hydrolases"/>
    <property type="match status" value="1"/>
</dbReference>
<dbReference type="Gene3D" id="3.30.300.30">
    <property type="match status" value="1"/>
</dbReference>
<keyword evidence="5" id="KW-0012">Acyltransferase</keyword>
<dbReference type="GO" id="GO:0006633">
    <property type="term" value="P:fatty acid biosynthetic process"/>
    <property type="evidence" value="ECO:0007669"/>
    <property type="project" value="InterPro"/>
</dbReference>
<dbReference type="PANTHER" id="PTHR43775">
    <property type="entry name" value="FATTY ACID SYNTHASE"/>
    <property type="match status" value="1"/>
</dbReference>
<dbReference type="InterPro" id="IPR001227">
    <property type="entry name" value="Ac_transferase_dom_sf"/>
</dbReference>
<dbReference type="Pfam" id="PF00109">
    <property type="entry name" value="ketoacyl-synt"/>
    <property type="match status" value="1"/>
</dbReference>
<dbReference type="InterPro" id="IPR014043">
    <property type="entry name" value="Acyl_transferase_dom"/>
</dbReference>
<dbReference type="SUPFAM" id="SSF47336">
    <property type="entry name" value="ACP-like"/>
    <property type="match status" value="1"/>
</dbReference>
<sequence length="1833" mass="192269">MALTADDYLVEPGAALLGHTLPNLLRAAVEAGPHDIAFADGLTAWTWQQWWHDTEALARGLQEHGVTPGEVVVAQLPNGWDFLVLHTAVAVAGGVLLPVHANNGPLELATLVRRSGARVAVVAPGRATAELAALSTVVDLRELVEDFARARPWSVRVRPDDPFLLLPSSATTSHRPKIAMHSHDGLLSNAAAVVAASGARRTDSVVSASPFTHLFGLLSIHTSLFTRTPQLLLSSWDADELISLARGASDDIVLFAVPTQVRDLLARLTGSEQSFPLREVRTGGSKVPATLVDDLRRRCGASVVVQWGMSELGAGLFTGADDPPGVATRGIGRPVPGARVRVVRDGADCVPGEVGELWVASPYAFRGYLGDPELTARAVPGDGWLRTGDLATVDTDGLVVFHGRVAELIDVGGQKFSATEVEEQLADLPGIGAAAVAGRPDTRLGEYPCLAVTEGSSVTLGAVTDHLVGKGVARFKIPVEIVVLPDIPHTATGKIARRRLADLVAGLPARRTGKTAVSLELVLARARAVLAEASGTPGDLRQHSAFRDHGLTSLGAVRLANELRDATGLPLTSTVVFDHPTPAALATHLAALAGNGNAAPAWSTRPNGSDGRRSASAGTATTDAGHRPEQGEDPLVITGMSCRLPGGVASPDEFWRLLVDERDAMGPVPADRGWPEDLSIDDRRFSLTGGYLDDIAGFDAAFFGVLPGEAVAMDPQQRLLLEVAWEAVEHAGADPRSLRDTDTGVFVGMFASDYAPRLAEAPAVYDGNLLIGNAASVASGRIAYVLGLRGPAVTVDTACSSSLVALHQAMTAIRAGDCDRAIVAGVTVMSTPATFVDLGQHGLLAPDGRCKPFADTADGVGWSEGVGALVVERLSAARRDGRRVLAVLRGSAINSDGASNGLSAPNGTAQRAVIQRALSNAGLTPDDVQAVEAHGTGTMLGDPIEAQALLDVYGDRHTEGLWVGSVKSNLGHTQAVAGVVGVIKMVLAIRHGLLPRTLHAAVPTAHVDWSPETVRVLDRATPWPAGVRRAGVSSFGISGTNAHVVVEEPPAEDVVAPEEPGGTAPWVFSAASANGLLATADHLRALAERVESERPAPADVARALVTVRSGHEFRAVTLPDQDGDHRPALAAFTAGQYSDDVVTGRPVEGGTAFVFAGQGQQWAGMASELARTSPPFAAALAECDRALRPHLGWSVTARLLGTLDEPPGGRVDVVQATLFATMVSLDALWASVGVRPDAVAGHSQGEVAAAYAAGALSLSDAARISAVRGRLLTELIGRGTMAAVPLPADEAAGFLEPFGGRVSIAAVNGPRSVVVSGDVDAVHAVVAGLSEHGVSARAIAVDVAGHCAHVDPLLARMRAELAGIEPRQATVAFVSTVTGEEIDTRSLTVDYWCRNLRETVDLHRATETMAARGYRRFVEISAHPVLVDPIEQTVPIESVVFGTLRRGDGGLRQFHRSVARAYTGGADVDWYAVLGARQGRPVDLPPYPFQHKRFWRGEPVGPVLTAGTPATRPRLSRDELVLAVRHQVAAVLGHDDPDAIEPDRRFAELGVGSLAAAELRNRLAALTGRRIAVTAVFDYPTAGSLADFLLGHAGEPATVLSSGPAPLRLVCLPSVTPFGGPAEFHALGALLAGERDAFVLPEPGFVDVEQLPADLDALLSAQVAAVLALGDPGQTVLCGHSSGGWIAHAVTERLVMEGHAPAGLVLLDTFWPDVTFRAEVLPWAVSEFARRPAPPGGERAADAYRAILSHWMPGDLDVPTLFVSAREALRGGEIRAEWPRPCERVEVDGDHFTMMTVHVAAVKTIVQVWLEKLVTSSDSPHCDLHLAGKLVNE</sequence>
<dbReference type="InterPro" id="IPR050091">
    <property type="entry name" value="PKS_NRPS_Biosynth_Enz"/>
</dbReference>
<dbReference type="Pfam" id="PF00698">
    <property type="entry name" value="Acyl_transf_1"/>
    <property type="match status" value="1"/>
</dbReference>
<dbReference type="InterPro" id="IPR020806">
    <property type="entry name" value="PKS_PP-bd"/>
</dbReference>
<dbReference type="Gene3D" id="3.40.47.10">
    <property type="match status" value="1"/>
</dbReference>
<dbReference type="InterPro" id="IPR000873">
    <property type="entry name" value="AMP-dep_synth/lig_dom"/>
</dbReference>
<dbReference type="GO" id="GO:0004315">
    <property type="term" value="F:3-oxoacyl-[acyl-carrier-protein] synthase activity"/>
    <property type="evidence" value="ECO:0007669"/>
    <property type="project" value="InterPro"/>
</dbReference>
<comment type="caution">
    <text evidence="9">The sequence shown here is derived from an EMBL/GenBank/DDBJ whole genome shotgun (WGS) entry which is preliminary data.</text>
</comment>
<evidence type="ECO:0000313" key="10">
    <source>
        <dbReference type="Proteomes" id="UP000294927"/>
    </source>
</evidence>
<evidence type="ECO:0000259" key="7">
    <source>
        <dbReference type="PROSITE" id="PS50075"/>
    </source>
</evidence>
<dbReference type="SMART" id="SM00824">
    <property type="entry name" value="PKS_TE"/>
    <property type="match status" value="1"/>
</dbReference>
<dbReference type="PROSITE" id="PS50075">
    <property type="entry name" value="CARRIER"/>
    <property type="match status" value="2"/>
</dbReference>
<keyword evidence="2" id="KW-0596">Phosphopantetheine</keyword>
<dbReference type="Pfam" id="PF00975">
    <property type="entry name" value="Thioesterase"/>
    <property type="match status" value="1"/>
</dbReference>
<dbReference type="SUPFAM" id="SSF52151">
    <property type="entry name" value="FabD/lysophospholipase-like"/>
    <property type="match status" value="1"/>
</dbReference>
<protein>
    <submittedName>
        <fullName evidence="9">Pimaricinolide synthase loading module</fullName>
    </submittedName>
</protein>
<dbReference type="InterPro" id="IPR042099">
    <property type="entry name" value="ANL_N_sf"/>
</dbReference>
<keyword evidence="4" id="KW-0808">Transferase</keyword>
<dbReference type="InterPro" id="IPR020802">
    <property type="entry name" value="TesA-like"/>
</dbReference>
<evidence type="ECO:0000256" key="5">
    <source>
        <dbReference type="ARBA" id="ARBA00023315"/>
    </source>
</evidence>
<dbReference type="FunFam" id="3.40.47.10:FF:000019">
    <property type="entry name" value="Polyketide synthase type I"/>
    <property type="match status" value="1"/>
</dbReference>
<dbReference type="SMART" id="SM00827">
    <property type="entry name" value="PKS_AT"/>
    <property type="match status" value="1"/>
</dbReference>
<dbReference type="CDD" id="cd00833">
    <property type="entry name" value="PKS"/>
    <property type="match status" value="1"/>
</dbReference>
<dbReference type="PROSITE" id="PS00606">
    <property type="entry name" value="KS3_1"/>
    <property type="match status" value="1"/>
</dbReference>
<feature type="region of interest" description="Disordered" evidence="6">
    <location>
        <begin position="598"/>
        <end position="634"/>
    </location>
</feature>
<dbReference type="InterPro" id="IPR016035">
    <property type="entry name" value="Acyl_Trfase/lysoPLipase"/>
</dbReference>
<dbReference type="PANTHER" id="PTHR43775:SF51">
    <property type="entry name" value="INACTIVE PHENOLPHTHIOCEROL SYNTHESIS POLYKETIDE SYNTHASE TYPE I PKS1-RELATED"/>
    <property type="match status" value="1"/>
</dbReference>
<dbReference type="FunFam" id="3.40.366.10:FF:000002">
    <property type="entry name" value="Probable polyketide synthase 2"/>
    <property type="match status" value="1"/>
</dbReference>
<organism evidence="9 10">
    <name type="scientific">Actinophytocola oryzae</name>
    <dbReference type="NCBI Taxonomy" id="502181"/>
    <lineage>
        <taxon>Bacteria</taxon>
        <taxon>Bacillati</taxon>
        <taxon>Actinomycetota</taxon>
        <taxon>Actinomycetes</taxon>
        <taxon>Pseudonocardiales</taxon>
        <taxon>Pseudonocardiaceae</taxon>
    </lineage>
</organism>
<dbReference type="RefSeq" id="WP_166664202.1">
    <property type="nucleotide sequence ID" value="NZ_SOCP01000008.1"/>
</dbReference>
<dbReference type="InterPro" id="IPR009081">
    <property type="entry name" value="PP-bd_ACP"/>
</dbReference>
<dbReference type="InterPro" id="IPR032821">
    <property type="entry name" value="PKS_assoc"/>
</dbReference>
<dbReference type="SUPFAM" id="SSF56801">
    <property type="entry name" value="Acetyl-CoA synthetase-like"/>
    <property type="match status" value="1"/>
</dbReference>
<dbReference type="SMART" id="SM00823">
    <property type="entry name" value="PKS_PP"/>
    <property type="match status" value="2"/>
</dbReference>
<evidence type="ECO:0000256" key="1">
    <source>
        <dbReference type="ARBA" id="ARBA00001957"/>
    </source>
</evidence>
<dbReference type="GO" id="GO:0031177">
    <property type="term" value="F:phosphopantetheine binding"/>
    <property type="evidence" value="ECO:0007669"/>
    <property type="project" value="InterPro"/>
</dbReference>
<gene>
    <name evidence="9" type="ORF">CLV71_1089</name>
</gene>
<proteinExistence type="predicted"/>
<feature type="domain" description="Carrier" evidence="7">
    <location>
        <begin position="517"/>
        <end position="593"/>
    </location>
</feature>
<dbReference type="Proteomes" id="UP000294927">
    <property type="component" value="Unassembled WGS sequence"/>
</dbReference>
<evidence type="ECO:0000256" key="6">
    <source>
        <dbReference type="SAM" id="MobiDB-lite"/>
    </source>
</evidence>
<evidence type="ECO:0000256" key="3">
    <source>
        <dbReference type="ARBA" id="ARBA00022553"/>
    </source>
</evidence>
<dbReference type="InterPro" id="IPR001031">
    <property type="entry name" value="Thioesterase"/>
</dbReference>
<dbReference type="Pfam" id="PF00501">
    <property type="entry name" value="AMP-binding"/>
    <property type="match status" value="1"/>
</dbReference>
<dbReference type="SUPFAM" id="SSF55048">
    <property type="entry name" value="Probable ACP-binding domain of malonyl-CoA ACP transacylase"/>
    <property type="match status" value="1"/>
</dbReference>
<evidence type="ECO:0000256" key="4">
    <source>
        <dbReference type="ARBA" id="ARBA00022679"/>
    </source>
</evidence>
<dbReference type="Gene3D" id="1.10.1200.10">
    <property type="entry name" value="ACP-like"/>
    <property type="match status" value="2"/>
</dbReference>
<keyword evidence="10" id="KW-1185">Reference proteome</keyword>
<dbReference type="InterPro" id="IPR018201">
    <property type="entry name" value="Ketoacyl_synth_AS"/>
</dbReference>
<dbReference type="PROSITE" id="PS52004">
    <property type="entry name" value="KS3_2"/>
    <property type="match status" value="1"/>
</dbReference>
<dbReference type="InterPro" id="IPR016036">
    <property type="entry name" value="Malonyl_transacylase_ACP-bd"/>
</dbReference>
<dbReference type="Pfam" id="PF02801">
    <property type="entry name" value="Ketoacyl-synt_C"/>
    <property type="match status" value="1"/>
</dbReference>
<dbReference type="SMART" id="SM01294">
    <property type="entry name" value="PKS_PP_betabranch"/>
    <property type="match status" value="2"/>
</dbReference>
<dbReference type="InterPro" id="IPR020841">
    <property type="entry name" value="PKS_Beta-ketoAc_synthase_dom"/>
</dbReference>
<dbReference type="InterPro" id="IPR014031">
    <property type="entry name" value="Ketoacyl_synth_C"/>
</dbReference>
<dbReference type="GO" id="GO:0004312">
    <property type="term" value="F:fatty acid synthase activity"/>
    <property type="evidence" value="ECO:0007669"/>
    <property type="project" value="TreeGrafter"/>
</dbReference>
<dbReference type="Pfam" id="PF16197">
    <property type="entry name" value="KAsynt_C_assoc"/>
    <property type="match status" value="1"/>
</dbReference>
<dbReference type="InterPro" id="IPR016039">
    <property type="entry name" value="Thiolase-like"/>
</dbReference>
<dbReference type="InterPro" id="IPR025110">
    <property type="entry name" value="AMP-bd_C"/>
</dbReference>
<dbReference type="Gene3D" id="3.40.366.10">
    <property type="entry name" value="Malonyl-Coenzyme A Acyl Carrier Protein, domain 2"/>
    <property type="match status" value="1"/>
</dbReference>
<evidence type="ECO:0000313" key="9">
    <source>
        <dbReference type="EMBL" id="TDV48649.1"/>
    </source>
</evidence>
<dbReference type="SUPFAM" id="SSF53901">
    <property type="entry name" value="Thiolase-like"/>
    <property type="match status" value="1"/>
</dbReference>